<keyword evidence="2" id="KW-1185">Reference proteome</keyword>
<reference evidence="1" key="1">
    <citation type="submission" date="2022-05" db="EMBL/GenBank/DDBJ databases">
        <title>Chromosome-level genome of Chaenocephalus aceratus.</title>
        <authorList>
            <person name="Park H."/>
        </authorList>
    </citation>
    <scope>NUCLEOTIDE SEQUENCE</scope>
    <source>
        <strain evidence="1">KU_202001</strain>
    </source>
</reference>
<organism evidence="1 2">
    <name type="scientific">Chaenocephalus aceratus</name>
    <name type="common">Blackfin icefish</name>
    <name type="synonym">Chaenichthys aceratus</name>
    <dbReference type="NCBI Taxonomy" id="36190"/>
    <lineage>
        <taxon>Eukaryota</taxon>
        <taxon>Metazoa</taxon>
        <taxon>Chordata</taxon>
        <taxon>Craniata</taxon>
        <taxon>Vertebrata</taxon>
        <taxon>Euteleostomi</taxon>
        <taxon>Actinopterygii</taxon>
        <taxon>Neopterygii</taxon>
        <taxon>Teleostei</taxon>
        <taxon>Neoteleostei</taxon>
        <taxon>Acanthomorphata</taxon>
        <taxon>Eupercaria</taxon>
        <taxon>Perciformes</taxon>
        <taxon>Notothenioidei</taxon>
        <taxon>Channichthyidae</taxon>
        <taxon>Chaenocephalus</taxon>
    </lineage>
</organism>
<evidence type="ECO:0000313" key="1">
    <source>
        <dbReference type="EMBL" id="KAI4812890.1"/>
    </source>
</evidence>
<comment type="caution">
    <text evidence="1">The sequence shown here is derived from an EMBL/GenBank/DDBJ whole genome shotgun (WGS) entry which is preliminary data.</text>
</comment>
<proteinExistence type="predicted"/>
<sequence length="74" mass="8370">MKGFKVDLRSIRRDGAEVFEGLVLSHLERIQTLIPSHNLFKALQTWESQRRLGGLQASEFPTEDVVSESQCIAV</sequence>
<gene>
    <name evidence="1" type="ORF">KUCAC02_024252</name>
</gene>
<dbReference type="EMBL" id="CM043806">
    <property type="protein sequence ID" value="KAI4812890.1"/>
    <property type="molecule type" value="Genomic_DNA"/>
</dbReference>
<evidence type="ECO:0000313" key="2">
    <source>
        <dbReference type="Proteomes" id="UP001057452"/>
    </source>
</evidence>
<accession>A0ACB9WHA9</accession>
<dbReference type="Proteomes" id="UP001057452">
    <property type="component" value="Chromosome 22"/>
</dbReference>
<name>A0ACB9WHA9_CHAAC</name>
<protein>
    <submittedName>
        <fullName evidence="1">Uncharacterized protein</fullName>
    </submittedName>
</protein>